<keyword evidence="4" id="KW-0862">Zinc</keyword>
<keyword evidence="1" id="KW-0645">Protease</keyword>
<evidence type="ECO:0000256" key="2">
    <source>
        <dbReference type="ARBA" id="ARBA00022723"/>
    </source>
</evidence>
<evidence type="ECO:0000259" key="6">
    <source>
        <dbReference type="PROSITE" id="PS50249"/>
    </source>
</evidence>
<keyword evidence="2" id="KW-0479">Metal-binding</keyword>
<keyword evidence="5" id="KW-0482">Metalloprotease</keyword>
<dbReference type="GO" id="GO:0006508">
    <property type="term" value="P:proteolysis"/>
    <property type="evidence" value="ECO:0007669"/>
    <property type="project" value="UniProtKB-KW"/>
</dbReference>
<reference evidence="7" key="1">
    <citation type="submission" date="2020-07" db="EMBL/GenBank/DDBJ databases">
        <title>Methanobacterium. sp. MethCan genome.</title>
        <authorList>
            <person name="Postec A."/>
            <person name="Quemeneur M."/>
        </authorList>
    </citation>
    <scope>NUCLEOTIDE SEQUENCE</scope>
    <source>
        <strain evidence="7">MethCAN</strain>
    </source>
</reference>
<evidence type="ECO:0000256" key="4">
    <source>
        <dbReference type="ARBA" id="ARBA00022833"/>
    </source>
</evidence>
<evidence type="ECO:0000313" key="8">
    <source>
        <dbReference type="Proteomes" id="UP000681041"/>
    </source>
</evidence>
<dbReference type="EMBL" id="CP058560">
    <property type="protein sequence ID" value="QUH22983.1"/>
    <property type="molecule type" value="Genomic_DNA"/>
</dbReference>
<dbReference type="PROSITE" id="PS50249">
    <property type="entry name" value="MPN"/>
    <property type="match status" value="1"/>
</dbReference>
<dbReference type="Proteomes" id="UP000681041">
    <property type="component" value="Chromosome"/>
</dbReference>
<dbReference type="AlphaFoldDB" id="A0A8T8K7A3"/>
<evidence type="ECO:0000313" key="7">
    <source>
        <dbReference type="EMBL" id="QUH22983.1"/>
    </source>
</evidence>
<dbReference type="GeneID" id="64819889"/>
<gene>
    <name evidence="7" type="ORF">HYG87_03950</name>
</gene>
<evidence type="ECO:0000256" key="5">
    <source>
        <dbReference type="ARBA" id="ARBA00023049"/>
    </source>
</evidence>
<dbReference type="GO" id="GO:0008237">
    <property type="term" value="F:metallopeptidase activity"/>
    <property type="evidence" value="ECO:0007669"/>
    <property type="project" value="UniProtKB-KW"/>
</dbReference>
<evidence type="ECO:0000256" key="1">
    <source>
        <dbReference type="ARBA" id="ARBA00022670"/>
    </source>
</evidence>
<organism evidence="7 8">
    <name type="scientific">Methanobacterium alkalithermotolerans</name>
    <dbReference type="NCBI Taxonomy" id="2731220"/>
    <lineage>
        <taxon>Archaea</taxon>
        <taxon>Methanobacteriati</taxon>
        <taxon>Methanobacteriota</taxon>
        <taxon>Methanomada group</taxon>
        <taxon>Methanobacteria</taxon>
        <taxon>Methanobacteriales</taxon>
        <taxon>Methanobacteriaceae</taxon>
        <taxon>Methanobacterium</taxon>
    </lineage>
</organism>
<keyword evidence="3" id="KW-0378">Hydrolase</keyword>
<dbReference type="InterPro" id="IPR037518">
    <property type="entry name" value="MPN"/>
</dbReference>
<name>A0A8T8K7A3_9EURY</name>
<protein>
    <submittedName>
        <fullName evidence="7">Mov34/MPN/PAD-1 family protein</fullName>
    </submittedName>
</protein>
<dbReference type="OrthoDB" id="4612at2157"/>
<dbReference type="InterPro" id="IPR028090">
    <property type="entry name" value="JAB_dom_prok"/>
</dbReference>
<dbReference type="SUPFAM" id="SSF102712">
    <property type="entry name" value="JAB1/MPN domain"/>
    <property type="match status" value="1"/>
</dbReference>
<proteinExistence type="predicted"/>
<dbReference type="Pfam" id="PF14464">
    <property type="entry name" value="Prok-JAB"/>
    <property type="match status" value="1"/>
</dbReference>
<sequence length="143" mass="15764">MGILDRLLSFIFGNNKQKFNEVHLDQEVVDEIIQISKKTAPLEFVALLAGKIRNEVLHIDGLIFLPGETSNEGAVMKIFMLPPMSGAVGSVHSHPGFSAHPSGADLIFFSKNGFFHLIIAQPYTLESMVAYNTFGEITDFKVV</sequence>
<keyword evidence="8" id="KW-1185">Reference proteome</keyword>
<dbReference type="KEGG" id="meme:HYG87_03950"/>
<evidence type="ECO:0000256" key="3">
    <source>
        <dbReference type="ARBA" id="ARBA00022801"/>
    </source>
</evidence>
<feature type="domain" description="MPN" evidence="6">
    <location>
        <begin position="22"/>
        <end position="143"/>
    </location>
</feature>
<dbReference type="GO" id="GO:0046872">
    <property type="term" value="F:metal ion binding"/>
    <property type="evidence" value="ECO:0007669"/>
    <property type="project" value="UniProtKB-KW"/>
</dbReference>
<dbReference type="Gene3D" id="3.40.140.10">
    <property type="entry name" value="Cytidine Deaminase, domain 2"/>
    <property type="match status" value="1"/>
</dbReference>
<dbReference type="RefSeq" id="WP_211533929.1">
    <property type="nucleotide sequence ID" value="NZ_CP058560.1"/>
</dbReference>
<accession>A0A8T8K7A3</accession>